<dbReference type="SUPFAM" id="SSF53335">
    <property type="entry name" value="S-adenosyl-L-methionine-dependent methyltransferases"/>
    <property type="match status" value="1"/>
</dbReference>
<evidence type="ECO:0000259" key="3">
    <source>
        <dbReference type="Pfam" id="PF13649"/>
    </source>
</evidence>
<dbReference type="PANTHER" id="PTHR43861">
    <property type="entry name" value="TRANS-ACONITATE 2-METHYLTRANSFERASE-RELATED"/>
    <property type="match status" value="1"/>
</dbReference>
<dbReference type="Proteomes" id="UP001163293">
    <property type="component" value="Chromosome"/>
</dbReference>
<reference evidence="4" key="1">
    <citation type="submission" date="2022-07" db="EMBL/GenBank/DDBJ databases">
        <authorList>
            <person name="Wu T."/>
        </authorList>
    </citation>
    <scope>NUCLEOTIDE SEQUENCE</scope>
    <source>
        <strain evidence="4">SD-1</strain>
    </source>
</reference>
<organism evidence="4 5">
    <name type="scientific">Paenarthrobacter ureafaciens</name>
    <dbReference type="NCBI Taxonomy" id="37931"/>
    <lineage>
        <taxon>Bacteria</taxon>
        <taxon>Bacillati</taxon>
        <taxon>Actinomycetota</taxon>
        <taxon>Actinomycetes</taxon>
        <taxon>Micrococcales</taxon>
        <taxon>Micrococcaceae</taxon>
        <taxon>Paenarthrobacter</taxon>
    </lineage>
</organism>
<keyword evidence="4" id="KW-0489">Methyltransferase</keyword>
<evidence type="ECO:0000256" key="1">
    <source>
        <dbReference type="ARBA" id="ARBA00022679"/>
    </source>
</evidence>
<dbReference type="Gene3D" id="3.40.50.150">
    <property type="entry name" value="Vaccinia Virus protein VP39"/>
    <property type="match status" value="1"/>
</dbReference>
<dbReference type="GO" id="GO:0032259">
    <property type="term" value="P:methylation"/>
    <property type="evidence" value="ECO:0007669"/>
    <property type="project" value="UniProtKB-KW"/>
</dbReference>
<dbReference type="CDD" id="cd02440">
    <property type="entry name" value="AdoMet_MTases"/>
    <property type="match status" value="1"/>
</dbReference>
<feature type="domain" description="Methyltransferase" evidence="3">
    <location>
        <begin position="76"/>
        <end position="168"/>
    </location>
</feature>
<evidence type="ECO:0000313" key="4">
    <source>
        <dbReference type="EMBL" id="UYV97083.1"/>
    </source>
</evidence>
<keyword evidence="5" id="KW-1185">Reference proteome</keyword>
<gene>
    <name evidence="4" type="ORF">NL394_18890</name>
</gene>
<protein>
    <submittedName>
        <fullName evidence="4">Class I SAM-dependent methyltransferase</fullName>
    </submittedName>
</protein>
<name>A0AAX3EGI8_PAEUR</name>
<dbReference type="GO" id="GO:0008168">
    <property type="term" value="F:methyltransferase activity"/>
    <property type="evidence" value="ECO:0007669"/>
    <property type="project" value="UniProtKB-KW"/>
</dbReference>
<sequence>MTEHTHDGGTRQHAHHHDGGARQGGDQQGRLDLHEDADNAVDMWDGMYRERPKIWSGNPNPQLVAEITGMEPGTALDLGCGEGADAIWLAKHGWKVTAMDVSAVALERAAGHAREAGLQESVNWQQQDLAEWTPEPVFDLVSAQFLHSPLLPWRDSASKAAAAVAPGGTLLVVGHHPHGLAPWSRHHETDMFYTPEELAEELGLEHGPWSVGVLTSRERTLEDPDGNPATIMDTVLRATRKP</sequence>
<dbReference type="InterPro" id="IPR029063">
    <property type="entry name" value="SAM-dependent_MTases_sf"/>
</dbReference>
<feature type="region of interest" description="Disordered" evidence="2">
    <location>
        <begin position="1"/>
        <end position="30"/>
    </location>
</feature>
<evidence type="ECO:0000256" key="2">
    <source>
        <dbReference type="SAM" id="MobiDB-lite"/>
    </source>
</evidence>
<dbReference type="Pfam" id="PF13649">
    <property type="entry name" value="Methyltransf_25"/>
    <property type="match status" value="1"/>
</dbReference>
<dbReference type="RefSeq" id="WP_069696762.1">
    <property type="nucleotide sequence ID" value="NZ_CP043010.1"/>
</dbReference>
<feature type="compositionally biased region" description="Basic and acidic residues" evidence="2">
    <location>
        <begin position="1"/>
        <end position="10"/>
    </location>
</feature>
<dbReference type="InterPro" id="IPR041698">
    <property type="entry name" value="Methyltransf_25"/>
</dbReference>
<proteinExistence type="predicted"/>
<keyword evidence="1" id="KW-0808">Transferase</keyword>
<dbReference type="EMBL" id="CP101185">
    <property type="protein sequence ID" value="UYV97083.1"/>
    <property type="molecule type" value="Genomic_DNA"/>
</dbReference>
<evidence type="ECO:0000313" key="5">
    <source>
        <dbReference type="Proteomes" id="UP001163293"/>
    </source>
</evidence>
<accession>A0AAX3EGI8</accession>
<dbReference type="AlphaFoldDB" id="A0AAX3EGI8"/>